<keyword evidence="4 7" id="KW-0812">Transmembrane</keyword>
<dbReference type="InterPro" id="IPR035906">
    <property type="entry name" value="MetI-like_sf"/>
</dbReference>
<proteinExistence type="inferred from homology"/>
<name>A0A918CJU6_AGRME</name>
<dbReference type="CDD" id="cd06261">
    <property type="entry name" value="TM_PBP2"/>
    <property type="match status" value="1"/>
</dbReference>
<feature type="transmembrane region" description="Helical" evidence="7">
    <location>
        <begin position="138"/>
        <end position="159"/>
    </location>
</feature>
<keyword evidence="11" id="KW-1185">Reference proteome</keyword>
<comment type="caution">
    <text evidence="10">The sequence shown here is derived from an EMBL/GenBank/DDBJ whole genome shotgun (WGS) entry which is preliminary data.</text>
</comment>
<evidence type="ECO:0000256" key="1">
    <source>
        <dbReference type="ARBA" id="ARBA00004651"/>
    </source>
</evidence>
<evidence type="ECO:0000256" key="7">
    <source>
        <dbReference type="RuleBase" id="RU363032"/>
    </source>
</evidence>
<evidence type="ECO:0000259" key="9">
    <source>
        <dbReference type="PROSITE" id="PS50928"/>
    </source>
</evidence>
<evidence type="ECO:0000313" key="10">
    <source>
        <dbReference type="EMBL" id="GGR29038.1"/>
    </source>
</evidence>
<keyword evidence="5 7" id="KW-1133">Transmembrane helix</keyword>
<dbReference type="GO" id="GO:0005886">
    <property type="term" value="C:plasma membrane"/>
    <property type="evidence" value="ECO:0007669"/>
    <property type="project" value="UniProtKB-SubCell"/>
</dbReference>
<feature type="transmembrane region" description="Helical" evidence="7">
    <location>
        <begin position="195"/>
        <end position="216"/>
    </location>
</feature>
<dbReference type="SUPFAM" id="SSF161098">
    <property type="entry name" value="MetI-like"/>
    <property type="match status" value="1"/>
</dbReference>
<dbReference type="PANTHER" id="PTHR43005:SF2">
    <property type="entry name" value="INTEGRAL MEMBRANE SUGAR TRANSPORT PROTEIN"/>
    <property type="match status" value="1"/>
</dbReference>
<dbReference type="PANTHER" id="PTHR43005">
    <property type="entry name" value="BLR7065 PROTEIN"/>
    <property type="match status" value="1"/>
</dbReference>
<evidence type="ECO:0000256" key="6">
    <source>
        <dbReference type="ARBA" id="ARBA00023136"/>
    </source>
</evidence>
<feature type="transmembrane region" description="Helical" evidence="7">
    <location>
        <begin position="105"/>
        <end position="126"/>
    </location>
</feature>
<dbReference type="EMBL" id="BMRJ01000002">
    <property type="protein sequence ID" value="GGR29038.1"/>
    <property type="molecule type" value="Genomic_DNA"/>
</dbReference>
<comment type="subcellular location">
    <subcellularLocation>
        <location evidence="1 7">Cell membrane</location>
        <topology evidence="1 7">Multi-pass membrane protein</topology>
    </subcellularLocation>
</comment>
<feature type="transmembrane region" description="Helical" evidence="7">
    <location>
        <begin position="46"/>
        <end position="70"/>
    </location>
</feature>
<dbReference type="Proteomes" id="UP000610303">
    <property type="component" value="Unassembled WGS sequence"/>
</dbReference>
<keyword evidence="3" id="KW-1003">Cell membrane</keyword>
<keyword evidence="6 7" id="KW-0472">Membrane</keyword>
<accession>A0A918CJU6</accession>
<evidence type="ECO:0000256" key="5">
    <source>
        <dbReference type="ARBA" id="ARBA00022989"/>
    </source>
</evidence>
<evidence type="ECO:0000256" key="3">
    <source>
        <dbReference type="ARBA" id="ARBA00022475"/>
    </source>
</evidence>
<feature type="transmembrane region" description="Helical" evidence="7">
    <location>
        <begin position="249"/>
        <end position="271"/>
    </location>
</feature>
<feature type="compositionally biased region" description="Low complexity" evidence="8">
    <location>
        <begin position="19"/>
        <end position="31"/>
    </location>
</feature>
<evidence type="ECO:0000256" key="4">
    <source>
        <dbReference type="ARBA" id="ARBA00022692"/>
    </source>
</evidence>
<evidence type="ECO:0000313" key="11">
    <source>
        <dbReference type="Proteomes" id="UP000610303"/>
    </source>
</evidence>
<evidence type="ECO:0000256" key="8">
    <source>
        <dbReference type="SAM" id="MobiDB-lite"/>
    </source>
</evidence>
<protein>
    <submittedName>
        <fullName evidence="10">Sugar ABC transporter permease</fullName>
    </submittedName>
</protein>
<dbReference type="Gene3D" id="1.10.3720.10">
    <property type="entry name" value="MetI-like"/>
    <property type="match status" value="1"/>
</dbReference>
<feature type="region of interest" description="Disordered" evidence="8">
    <location>
        <begin position="1"/>
        <end position="31"/>
    </location>
</feature>
<dbReference type="InterPro" id="IPR000515">
    <property type="entry name" value="MetI-like"/>
</dbReference>
<feature type="transmembrane region" description="Helical" evidence="7">
    <location>
        <begin position="301"/>
        <end position="319"/>
    </location>
</feature>
<dbReference type="AlphaFoldDB" id="A0A918CJU6"/>
<gene>
    <name evidence="10" type="ORF">GCM10010196_23640</name>
</gene>
<reference evidence="10" key="2">
    <citation type="submission" date="2020-09" db="EMBL/GenBank/DDBJ databases">
        <authorList>
            <person name="Sun Q."/>
            <person name="Ohkuma M."/>
        </authorList>
    </citation>
    <scope>NUCLEOTIDE SEQUENCE</scope>
    <source>
        <strain evidence="10">JCM 3346</strain>
    </source>
</reference>
<dbReference type="Pfam" id="PF00528">
    <property type="entry name" value="BPD_transp_1"/>
    <property type="match status" value="1"/>
</dbReference>
<comment type="similarity">
    <text evidence="7">Belongs to the binding-protein-dependent transport system permease family.</text>
</comment>
<sequence length="331" mass="35854">MIRTPDAPATASAPEGSRTRGPSGPGRLAAAAAHERRENRRRWLPLWPAFLFLVVLTQLPFVVTLVISVLDWNILRPDAFGFAWVDNFVAVFTDARMLPAVLNTIVLTAGVVIVSLVIGTAVALLLDRPFPGRGVARTLMIAPFMVMPMAAALIWKHAILDPNFGMLQRNADWLASLTGAAPQSIDLLNAAPMTALIASLVWTWAPFMMLIVLAGLQGQPDDVLEAARVDGANEWRIFVHMTLPHLRSYLSLAAVLGTLYVVQTFDAVFAITQGGPGTATTNLPFEIYQTMFRKFDYGQTAAASVVVIAGALVIANLFVRVLTRLGKERGA</sequence>
<dbReference type="RefSeq" id="WP_189085550.1">
    <property type="nucleotide sequence ID" value="NZ_BMRJ01000002.1"/>
</dbReference>
<dbReference type="GO" id="GO:0055085">
    <property type="term" value="P:transmembrane transport"/>
    <property type="evidence" value="ECO:0007669"/>
    <property type="project" value="InterPro"/>
</dbReference>
<feature type="domain" description="ABC transmembrane type-1" evidence="9">
    <location>
        <begin position="101"/>
        <end position="318"/>
    </location>
</feature>
<dbReference type="PROSITE" id="PS50928">
    <property type="entry name" value="ABC_TM1"/>
    <property type="match status" value="1"/>
</dbReference>
<evidence type="ECO:0000256" key="2">
    <source>
        <dbReference type="ARBA" id="ARBA00022448"/>
    </source>
</evidence>
<organism evidence="10 11">
    <name type="scientific">Agromyces mediolanus</name>
    <name type="common">Corynebacterium mediolanum</name>
    <dbReference type="NCBI Taxonomy" id="41986"/>
    <lineage>
        <taxon>Bacteria</taxon>
        <taxon>Bacillati</taxon>
        <taxon>Actinomycetota</taxon>
        <taxon>Actinomycetes</taxon>
        <taxon>Micrococcales</taxon>
        <taxon>Microbacteriaceae</taxon>
        <taxon>Agromyces</taxon>
    </lineage>
</organism>
<reference evidence="10" key="1">
    <citation type="journal article" date="2014" name="Int. J. Syst. Evol. Microbiol.">
        <title>Complete genome sequence of Corynebacterium casei LMG S-19264T (=DSM 44701T), isolated from a smear-ripened cheese.</title>
        <authorList>
            <consortium name="US DOE Joint Genome Institute (JGI-PGF)"/>
            <person name="Walter F."/>
            <person name="Albersmeier A."/>
            <person name="Kalinowski J."/>
            <person name="Ruckert C."/>
        </authorList>
    </citation>
    <scope>NUCLEOTIDE SEQUENCE</scope>
    <source>
        <strain evidence="10">JCM 3346</strain>
    </source>
</reference>
<keyword evidence="2 7" id="KW-0813">Transport</keyword>